<dbReference type="InterPro" id="IPR057727">
    <property type="entry name" value="WCX_dom"/>
</dbReference>
<dbReference type="AlphaFoldDB" id="A0A4P7VDY7"/>
<accession>A0A4P7VDY7</accession>
<evidence type="ECO:0000313" key="3">
    <source>
        <dbReference type="EMBL" id="QCD34516.1"/>
    </source>
</evidence>
<dbReference type="InterPro" id="IPR026881">
    <property type="entry name" value="WYL_dom"/>
</dbReference>
<dbReference type="OrthoDB" id="43316at2"/>
<dbReference type="PANTHER" id="PTHR34580:SF9">
    <property type="entry name" value="SLL5097 PROTEIN"/>
    <property type="match status" value="1"/>
</dbReference>
<organism evidence="3 4">
    <name type="scientific">Muribaculum gordoncarteri</name>
    <dbReference type="NCBI Taxonomy" id="2530390"/>
    <lineage>
        <taxon>Bacteria</taxon>
        <taxon>Pseudomonadati</taxon>
        <taxon>Bacteroidota</taxon>
        <taxon>Bacteroidia</taxon>
        <taxon>Bacteroidales</taxon>
        <taxon>Muribaculaceae</taxon>
        <taxon>Muribaculum</taxon>
    </lineage>
</organism>
<reference evidence="3 4" key="1">
    <citation type="submission" date="2019-02" db="EMBL/GenBank/DDBJ databases">
        <title>Isolation and identification of novel species under the genus Muribaculum.</title>
        <authorList>
            <person name="Miyake S."/>
            <person name="Ding Y."/>
            <person name="Low A."/>
            <person name="Soh M."/>
            <person name="Seedorf H."/>
        </authorList>
    </citation>
    <scope>NUCLEOTIDE SEQUENCE [LARGE SCALE GENOMIC DNA]</scope>
    <source>
        <strain evidence="3 4">TLL-A4</strain>
    </source>
</reference>
<dbReference type="PROSITE" id="PS52050">
    <property type="entry name" value="WYL"/>
    <property type="match status" value="1"/>
</dbReference>
<feature type="domain" description="WCX" evidence="2">
    <location>
        <begin position="219"/>
        <end position="293"/>
    </location>
</feature>
<sequence length="296" mass="35015">MARDLFSRYIWLIDTIRRYGSLTRDEINRLWIKSPYSNGEPLPRRTFYTYRNAIEELFKINIECNPSTFEYYIEQSNDHYESVMNWLLNSASIGNLLNDAHDIADSIFLENVPSAREFLSITVDSLKERRPMKFNYHPYTRLNPTRDIVLEPYFLKIFKQRWYVTGRNVKEDVIKTYALDRMSEATLLPSVYEIPEDFDAEAYFRDSYGIIFDEGEVKHVAVRTDSRQAKYFRSVPLHASQQEVLHDSYSIFYFKIKITPDFVQELLSYGPKVTVLSPPELRAIMINNLREALAQY</sequence>
<evidence type="ECO:0000259" key="1">
    <source>
        <dbReference type="Pfam" id="PF13280"/>
    </source>
</evidence>
<protein>
    <submittedName>
        <fullName evidence="3">WYL domain-containing protein</fullName>
    </submittedName>
</protein>
<name>A0A4P7VDY7_9BACT</name>
<evidence type="ECO:0000259" key="2">
    <source>
        <dbReference type="Pfam" id="PF25583"/>
    </source>
</evidence>
<feature type="domain" description="WYL" evidence="1">
    <location>
        <begin position="120"/>
        <end position="186"/>
    </location>
</feature>
<dbReference type="Pfam" id="PF25583">
    <property type="entry name" value="WCX"/>
    <property type="match status" value="1"/>
</dbReference>
<proteinExistence type="predicted"/>
<dbReference type="KEGG" id="mgod:E7746_00775"/>
<dbReference type="PANTHER" id="PTHR34580">
    <property type="match status" value="1"/>
</dbReference>
<keyword evidence="4" id="KW-1185">Reference proteome</keyword>
<dbReference type="EMBL" id="CP039393">
    <property type="protein sequence ID" value="QCD34516.1"/>
    <property type="molecule type" value="Genomic_DNA"/>
</dbReference>
<dbReference type="InterPro" id="IPR051534">
    <property type="entry name" value="CBASS_pafABC_assoc_protein"/>
</dbReference>
<dbReference type="RefSeq" id="WP_136409525.1">
    <property type="nucleotide sequence ID" value="NZ_CP039393.1"/>
</dbReference>
<evidence type="ECO:0000313" key="4">
    <source>
        <dbReference type="Proteomes" id="UP000297031"/>
    </source>
</evidence>
<gene>
    <name evidence="3" type="ORF">E7746_00775</name>
</gene>
<dbReference type="Pfam" id="PF13280">
    <property type="entry name" value="WYL"/>
    <property type="match status" value="1"/>
</dbReference>
<dbReference type="Proteomes" id="UP000297031">
    <property type="component" value="Chromosome"/>
</dbReference>